<organism evidence="2 3">
    <name type="scientific">Massilia solisilvae</name>
    <dbReference type="NCBI Taxonomy" id="1811225"/>
    <lineage>
        <taxon>Bacteria</taxon>
        <taxon>Pseudomonadati</taxon>
        <taxon>Pseudomonadota</taxon>
        <taxon>Betaproteobacteria</taxon>
        <taxon>Burkholderiales</taxon>
        <taxon>Oxalobacteraceae</taxon>
        <taxon>Telluria group</taxon>
        <taxon>Massilia</taxon>
    </lineage>
</organism>
<gene>
    <name evidence="2" type="ORF">NX773_07925</name>
</gene>
<evidence type="ECO:0000256" key="1">
    <source>
        <dbReference type="SAM" id="SignalP"/>
    </source>
</evidence>
<sequence>MFSRIRLAALRRRTTPAMLAPALLALAFAGPAMASGTGLTLPEAQQRALGRSLQLRAQDAAVKASQELAAAARQLPDPMLKAGVENVPLSGPDRYSLGRDSMTMRRIGIEQELTRSDKRDLRARRYEHLANKTRAEQVAAAGAVERDTALAWLDQYYFEQMAQVVAEQADQAEALVVAVDAAYRGGRSSRADLLAARSALAMVHDRASAIERQRQSARTTLVRWVGELPGLALTGSPDLTQIRHNPDTLPHELEHHPEVSVLNRAADLASTEARLADAESRPDWRVELAFQQRGPDYPNMVSFGVAVPLQWDRKHRQDREIAARLALADQARDERDEALRMHTAETANQVGEWRTGLERLERYRTELLPLARERADALLAAYRGGKAALADVIAARRDELETRLQSLQLEADTARLWARLNFLFPTSQMNTVSNLNKPEAP</sequence>
<dbReference type="Proteomes" id="UP001205861">
    <property type="component" value="Unassembled WGS sequence"/>
</dbReference>
<dbReference type="InterPro" id="IPR010131">
    <property type="entry name" value="MdtP/NodT-like"/>
</dbReference>
<evidence type="ECO:0000313" key="3">
    <source>
        <dbReference type="Proteomes" id="UP001205861"/>
    </source>
</evidence>
<name>A0ABT2BHU8_9BURK</name>
<proteinExistence type="predicted"/>
<feature type="signal peptide" evidence="1">
    <location>
        <begin position="1"/>
        <end position="34"/>
    </location>
</feature>
<dbReference type="EMBL" id="JANUGV010000001">
    <property type="protein sequence ID" value="MCS0608089.1"/>
    <property type="molecule type" value="Genomic_DNA"/>
</dbReference>
<dbReference type="SUPFAM" id="SSF56954">
    <property type="entry name" value="Outer membrane efflux proteins (OEP)"/>
    <property type="match status" value="1"/>
</dbReference>
<dbReference type="Gene3D" id="1.20.1600.10">
    <property type="entry name" value="Outer membrane efflux proteins (OEP)"/>
    <property type="match status" value="1"/>
</dbReference>
<feature type="chain" id="PRO_5047215107" evidence="1">
    <location>
        <begin position="35"/>
        <end position="441"/>
    </location>
</feature>
<keyword evidence="3" id="KW-1185">Reference proteome</keyword>
<reference evidence="2 3" key="1">
    <citation type="submission" date="2022-08" db="EMBL/GenBank/DDBJ databases">
        <title>Reclassification of Massilia species as members of the genera Telluria, Duganella, Pseudoduganella, Mokoshia gen. nov. and Zemynaea gen. nov. using orthogonal and non-orthogonal genome-based approaches.</title>
        <authorList>
            <person name="Bowman J.P."/>
        </authorList>
    </citation>
    <scope>NUCLEOTIDE SEQUENCE [LARGE SCALE GENOMIC DNA]</scope>
    <source>
        <strain evidence="2 3">JCM 31607</strain>
    </source>
</reference>
<dbReference type="PANTHER" id="PTHR30203:SF24">
    <property type="entry name" value="BLR4935 PROTEIN"/>
    <property type="match status" value="1"/>
</dbReference>
<dbReference type="RefSeq" id="WP_258855760.1">
    <property type="nucleotide sequence ID" value="NZ_JANUGV010000001.1"/>
</dbReference>
<accession>A0ABT2BHU8</accession>
<dbReference type="PANTHER" id="PTHR30203">
    <property type="entry name" value="OUTER MEMBRANE CATION EFFLUX PROTEIN"/>
    <property type="match status" value="1"/>
</dbReference>
<evidence type="ECO:0000313" key="2">
    <source>
        <dbReference type="EMBL" id="MCS0608089.1"/>
    </source>
</evidence>
<keyword evidence="1" id="KW-0732">Signal</keyword>
<protein>
    <submittedName>
        <fullName evidence="2">TolC family protein</fullName>
    </submittedName>
</protein>
<comment type="caution">
    <text evidence="2">The sequence shown here is derived from an EMBL/GenBank/DDBJ whole genome shotgun (WGS) entry which is preliminary data.</text>
</comment>